<dbReference type="InterPro" id="IPR003660">
    <property type="entry name" value="HAMP_dom"/>
</dbReference>
<keyword evidence="16 23" id="KW-1133">Transmembrane helix</keyword>
<keyword evidence="12" id="KW-0378">Hydrolase</keyword>
<evidence type="ECO:0000256" key="14">
    <source>
        <dbReference type="ARBA" id="ARBA00022842"/>
    </source>
</evidence>
<dbReference type="PROSITE" id="PS50109">
    <property type="entry name" value="HIS_KIN"/>
    <property type="match status" value="1"/>
</dbReference>
<dbReference type="GO" id="GO:0004721">
    <property type="term" value="F:phosphoprotein phosphatase activity"/>
    <property type="evidence" value="ECO:0007669"/>
    <property type="project" value="UniProtKB-KW"/>
</dbReference>
<keyword evidence="9 23" id="KW-0812">Transmembrane</keyword>
<dbReference type="RefSeq" id="WP_106237123.1">
    <property type="nucleotide sequence ID" value="NZ_PVZC01000001.1"/>
</dbReference>
<evidence type="ECO:0000256" key="20">
    <source>
        <dbReference type="ARBA" id="ARBA00023211"/>
    </source>
</evidence>
<keyword evidence="17" id="KW-0902">Two-component regulatory system</keyword>
<evidence type="ECO:0000259" key="25">
    <source>
        <dbReference type="PROSITE" id="PS50885"/>
    </source>
</evidence>
<dbReference type="SMART" id="SM00387">
    <property type="entry name" value="HATPase_c"/>
    <property type="match status" value="1"/>
</dbReference>
<evidence type="ECO:0000256" key="21">
    <source>
        <dbReference type="ARBA" id="ARBA00040454"/>
    </source>
</evidence>
<dbReference type="InterPro" id="IPR005467">
    <property type="entry name" value="His_kinase_dom"/>
</dbReference>
<comment type="cofactor">
    <cofactor evidence="3">
        <name>Mg(2+)</name>
        <dbReference type="ChEBI" id="CHEBI:18420"/>
    </cofactor>
</comment>
<dbReference type="InterPro" id="IPR003594">
    <property type="entry name" value="HATPase_dom"/>
</dbReference>
<evidence type="ECO:0000256" key="8">
    <source>
        <dbReference type="ARBA" id="ARBA00022679"/>
    </source>
</evidence>
<dbReference type="InterPro" id="IPR036097">
    <property type="entry name" value="HisK_dim/P_sf"/>
</dbReference>
<dbReference type="InterPro" id="IPR004358">
    <property type="entry name" value="Sig_transdc_His_kin-like_C"/>
</dbReference>
<evidence type="ECO:0000313" key="27">
    <source>
        <dbReference type="Proteomes" id="UP000237846"/>
    </source>
</evidence>
<evidence type="ECO:0000256" key="15">
    <source>
        <dbReference type="ARBA" id="ARBA00022912"/>
    </source>
</evidence>
<keyword evidence="14" id="KW-0460">Magnesium</keyword>
<keyword evidence="11 26" id="KW-0418">Kinase</keyword>
<evidence type="ECO:0000256" key="22">
    <source>
        <dbReference type="ARBA" id="ARBA00041776"/>
    </source>
</evidence>
<evidence type="ECO:0000256" key="19">
    <source>
        <dbReference type="ARBA" id="ARBA00023026"/>
    </source>
</evidence>
<evidence type="ECO:0000256" key="13">
    <source>
        <dbReference type="ARBA" id="ARBA00022840"/>
    </source>
</evidence>
<keyword evidence="19" id="KW-0843">Virulence</keyword>
<keyword evidence="18" id="KW-0346">Stress response</keyword>
<keyword evidence="23" id="KW-0472">Membrane</keyword>
<dbReference type="Pfam" id="PF00512">
    <property type="entry name" value="HisKA"/>
    <property type="match status" value="1"/>
</dbReference>
<evidence type="ECO:0000256" key="18">
    <source>
        <dbReference type="ARBA" id="ARBA00023016"/>
    </source>
</evidence>
<comment type="catalytic activity">
    <reaction evidence="1">
        <text>ATP + protein L-histidine = ADP + protein N-phospho-L-histidine.</text>
        <dbReference type="EC" id="2.7.13.3"/>
    </reaction>
</comment>
<sequence>MRRRLLLSTLAVTSIAVLLLGIPLAFVIPRLIYEENEQQLEQEATAIAADLDTRTISAAPIDTNRLTRAYPDRSITIQPPHDAPPVTAGMPAEDGMLSEQAMTEGGTEVTVSRSSEEIREEVASSLLLVLSLALLAVGVAVGLAVLMARRLTLPLMDLAITAERLGSGAAEPVGHRYGVVELDQVAQGLDRSAERLSSLIAAERDFATDASHQLRTPLTALSMRLEEIIAEAGDNEVVREEAEAALAQSERLAAVVEHLLGRARRAQEQAAAPVAIDPVLEQILSDWEPVYRRAGRELRLVGEEGLVAVTSEDGLSQILTTFADNGFRHGDGTVTVQTSSTDGSVVIEFSDEGEGVSEELAGRIFERHVSGHGGTGLGLALARRTAEADGGRVELLRRRPAVFAVFLRRQGAGATGDGEDPGLTGPT</sequence>
<evidence type="ECO:0000256" key="4">
    <source>
        <dbReference type="ARBA" id="ARBA00004651"/>
    </source>
</evidence>
<dbReference type="Gene3D" id="6.10.340.10">
    <property type="match status" value="1"/>
</dbReference>
<accession>A0A2T0QC06</accession>
<evidence type="ECO:0000256" key="7">
    <source>
        <dbReference type="ARBA" id="ARBA00022553"/>
    </source>
</evidence>
<dbReference type="InterPro" id="IPR050980">
    <property type="entry name" value="2C_sensor_his_kinase"/>
</dbReference>
<evidence type="ECO:0000256" key="3">
    <source>
        <dbReference type="ARBA" id="ARBA00001946"/>
    </source>
</evidence>
<keyword evidence="20" id="KW-0464">Manganese</keyword>
<keyword evidence="10" id="KW-0547">Nucleotide-binding</keyword>
<dbReference type="SUPFAM" id="SSF47384">
    <property type="entry name" value="Homodimeric domain of signal transducing histidine kinase"/>
    <property type="match status" value="1"/>
</dbReference>
<dbReference type="GO" id="GO:0005524">
    <property type="term" value="F:ATP binding"/>
    <property type="evidence" value="ECO:0007669"/>
    <property type="project" value="UniProtKB-KW"/>
</dbReference>
<gene>
    <name evidence="26" type="ORF">CLV72_10124</name>
</gene>
<evidence type="ECO:0000256" key="17">
    <source>
        <dbReference type="ARBA" id="ARBA00023012"/>
    </source>
</evidence>
<dbReference type="SUPFAM" id="SSF55874">
    <property type="entry name" value="ATPase domain of HSP90 chaperone/DNA topoisomerase II/histidine kinase"/>
    <property type="match status" value="1"/>
</dbReference>
<feature type="domain" description="Histidine kinase" evidence="24">
    <location>
        <begin position="209"/>
        <end position="411"/>
    </location>
</feature>
<reference evidence="26 27" key="1">
    <citation type="submission" date="2018-03" db="EMBL/GenBank/DDBJ databases">
        <title>Genomic Encyclopedia of Archaeal and Bacterial Type Strains, Phase II (KMG-II): from individual species to whole genera.</title>
        <authorList>
            <person name="Goeker M."/>
        </authorList>
    </citation>
    <scope>NUCLEOTIDE SEQUENCE [LARGE SCALE GENOMIC DNA]</scope>
    <source>
        <strain evidence="26 27">DSM 45601</strain>
    </source>
</reference>
<dbReference type="Pfam" id="PF18092">
    <property type="entry name" value="DraK_HK_N"/>
    <property type="match status" value="1"/>
</dbReference>
<comment type="subcellular location">
    <subcellularLocation>
        <location evidence="4">Cell membrane</location>
        <topology evidence="4">Multi-pass membrane protein</topology>
    </subcellularLocation>
</comment>
<dbReference type="InterPro" id="IPR036890">
    <property type="entry name" value="HATPase_C_sf"/>
</dbReference>
<keyword evidence="7" id="KW-0597">Phosphoprotein</keyword>
<comment type="cofactor">
    <cofactor evidence="2">
        <name>Mn(2+)</name>
        <dbReference type="ChEBI" id="CHEBI:29035"/>
    </cofactor>
</comment>
<dbReference type="Gene3D" id="3.30.565.10">
    <property type="entry name" value="Histidine kinase-like ATPase, C-terminal domain"/>
    <property type="match status" value="1"/>
</dbReference>
<organism evidence="26 27">
    <name type="scientific">Allonocardiopsis opalescens</name>
    <dbReference type="NCBI Taxonomy" id="1144618"/>
    <lineage>
        <taxon>Bacteria</taxon>
        <taxon>Bacillati</taxon>
        <taxon>Actinomycetota</taxon>
        <taxon>Actinomycetes</taxon>
        <taxon>Streptosporangiales</taxon>
        <taxon>Allonocardiopsis</taxon>
    </lineage>
</organism>
<dbReference type="PRINTS" id="PR00344">
    <property type="entry name" value="BCTRLSENSOR"/>
</dbReference>
<dbReference type="InterPro" id="IPR003661">
    <property type="entry name" value="HisK_dim/P_dom"/>
</dbReference>
<name>A0A2T0QC06_9ACTN</name>
<evidence type="ECO:0000256" key="11">
    <source>
        <dbReference type="ARBA" id="ARBA00022777"/>
    </source>
</evidence>
<evidence type="ECO:0000313" key="26">
    <source>
        <dbReference type="EMBL" id="PRY01442.1"/>
    </source>
</evidence>
<dbReference type="GO" id="GO:0000155">
    <property type="term" value="F:phosphorelay sensor kinase activity"/>
    <property type="evidence" value="ECO:0007669"/>
    <property type="project" value="InterPro"/>
</dbReference>
<dbReference type="AlphaFoldDB" id="A0A2T0QC06"/>
<dbReference type="Pfam" id="PF02518">
    <property type="entry name" value="HATPase_c"/>
    <property type="match status" value="1"/>
</dbReference>
<keyword evidence="6" id="KW-1003">Cell membrane</keyword>
<dbReference type="Proteomes" id="UP000237846">
    <property type="component" value="Unassembled WGS sequence"/>
</dbReference>
<dbReference type="EMBL" id="PVZC01000001">
    <property type="protein sequence ID" value="PRY01442.1"/>
    <property type="molecule type" value="Genomic_DNA"/>
</dbReference>
<keyword evidence="8" id="KW-0808">Transferase</keyword>
<evidence type="ECO:0000256" key="10">
    <source>
        <dbReference type="ARBA" id="ARBA00022741"/>
    </source>
</evidence>
<evidence type="ECO:0000256" key="16">
    <source>
        <dbReference type="ARBA" id="ARBA00022989"/>
    </source>
</evidence>
<dbReference type="InterPro" id="IPR040868">
    <property type="entry name" value="DraK_HK_N"/>
</dbReference>
<dbReference type="GO" id="GO:0005886">
    <property type="term" value="C:plasma membrane"/>
    <property type="evidence" value="ECO:0007669"/>
    <property type="project" value="UniProtKB-SubCell"/>
</dbReference>
<evidence type="ECO:0000256" key="6">
    <source>
        <dbReference type="ARBA" id="ARBA00022475"/>
    </source>
</evidence>
<evidence type="ECO:0000256" key="5">
    <source>
        <dbReference type="ARBA" id="ARBA00012438"/>
    </source>
</evidence>
<protein>
    <recommendedName>
        <fullName evidence="21">Signal transduction histidine-protein kinase/phosphatase MprB</fullName>
        <ecNumber evidence="5">2.7.13.3</ecNumber>
    </recommendedName>
    <alternativeName>
        <fullName evidence="22">Mycobacterial persistence regulator B</fullName>
    </alternativeName>
</protein>
<keyword evidence="15" id="KW-0904">Protein phosphatase</keyword>
<dbReference type="PROSITE" id="PS50885">
    <property type="entry name" value="HAMP"/>
    <property type="match status" value="1"/>
</dbReference>
<comment type="caution">
    <text evidence="26">The sequence shown here is derived from an EMBL/GenBank/DDBJ whole genome shotgun (WGS) entry which is preliminary data.</text>
</comment>
<dbReference type="SMART" id="SM00388">
    <property type="entry name" value="HisKA"/>
    <property type="match status" value="1"/>
</dbReference>
<dbReference type="EC" id="2.7.13.3" evidence="5"/>
<dbReference type="PANTHER" id="PTHR44936">
    <property type="entry name" value="SENSOR PROTEIN CREC"/>
    <property type="match status" value="1"/>
</dbReference>
<feature type="domain" description="HAMP" evidence="25">
    <location>
        <begin position="149"/>
        <end position="201"/>
    </location>
</feature>
<keyword evidence="13" id="KW-0067">ATP-binding</keyword>
<evidence type="ECO:0000256" key="9">
    <source>
        <dbReference type="ARBA" id="ARBA00022692"/>
    </source>
</evidence>
<evidence type="ECO:0000256" key="23">
    <source>
        <dbReference type="SAM" id="Phobius"/>
    </source>
</evidence>
<proteinExistence type="predicted"/>
<evidence type="ECO:0000256" key="2">
    <source>
        <dbReference type="ARBA" id="ARBA00001936"/>
    </source>
</evidence>
<evidence type="ECO:0000256" key="12">
    <source>
        <dbReference type="ARBA" id="ARBA00022801"/>
    </source>
</evidence>
<dbReference type="OrthoDB" id="5499837at2"/>
<dbReference type="Gene3D" id="1.10.287.130">
    <property type="match status" value="1"/>
</dbReference>
<evidence type="ECO:0000259" key="24">
    <source>
        <dbReference type="PROSITE" id="PS50109"/>
    </source>
</evidence>
<evidence type="ECO:0000256" key="1">
    <source>
        <dbReference type="ARBA" id="ARBA00000085"/>
    </source>
</evidence>
<dbReference type="PANTHER" id="PTHR44936:SF9">
    <property type="entry name" value="SENSOR PROTEIN CREC"/>
    <property type="match status" value="1"/>
</dbReference>
<dbReference type="CDD" id="cd00082">
    <property type="entry name" value="HisKA"/>
    <property type="match status" value="1"/>
</dbReference>
<feature type="transmembrane region" description="Helical" evidence="23">
    <location>
        <begin position="122"/>
        <end position="146"/>
    </location>
</feature>
<keyword evidence="27" id="KW-1185">Reference proteome</keyword>